<keyword evidence="3" id="KW-1185">Reference proteome</keyword>
<dbReference type="RefSeq" id="WP_052589838.1">
    <property type="nucleotide sequence ID" value="NZ_CP011112.1"/>
</dbReference>
<accession>A0A0K1JEW6</accession>
<dbReference type="Proteomes" id="UP000066480">
    <property type="component" value="Chromosome"/>
</dbReference>
<organism evidence="2 3">
    <name type="scientific">Luteipulveratus mongoliensis</name>
    <dbReference type="NCBI Taxonomy" id="571913"/>
    <lineage>
        <taxon>Bacteria</taxon>
        <taxon>Bacillati</taxon>
        <taxon>Actinomycetota</taxon>
        <taxon>Actinomycetes</taxon>
        <taxon>Micrococcales</taxon>
        <taxon>Dermacoccaceae</taxon>
        <taxon>Luteipulveratus</taxon>
    </lineage>
</organism>
<evidence type="ECO:0000256" key="1">
    <source>
        <dbReference type="SAM" id="MobiDB-lite"/>
    </source>
</evidence>
<feature type="compositionally biased region" description="Basic and acidic residues" evidence="1">
    <location>
        <begin position="160"/>
        <end position="177"/>
    </location>
</feature>
<dbReference type="EMBL" id="CP011112">
    <property type="protein sequence ID" value="AKU15138.1"/>
    <property type="molecule type" value="Genomic_DNA"/>
</dbReference>
<evidence type="ECO:0000313" key="2">
    <source>
        <dbReference type="EMBL" id="AKU15138.1"/>
    </source>
</evidence>
<evidence type="ECO:0000313" key="3">
    <source>
        <dbReference type="Proteomes" id="UP000066480"/>
    </source>
</evidence>
<feature type="region of interest" description="Disordered" evidence="1">
    <location>
        <begin position="158"/>
        <end position="178"/>
    </location>
</feature>
<gene>
    <name evidence="2" type="ORF">VV02_03430</name>
</gene>
<proteinExistence type="predicted"/>
<sequence>MDYTSDSGCTFEDVADWAAPDLLILGVQDSTAQANQERCRRAASILAEYALYPEEFDEPPMLRLLVKHHGDMVAVADDLAMVEHLREHLRMDGFLVQVWQDLERTSAHPAGAGRGAAAVLGARLTEAVNEVRARAGLRRLTTRQVATRRLGDVVRVAASDTDRPRGRHHADHEDKQPAARYLAAFKV</sequence>
<dbReference type="STRING" id="571913.VV02_03430"/>
<name>A0A0K1JEW6_9MICO</name>
<dbReference type="AlphaFoldDB" id="A0A0K1JEW6"/>
<dbReference type="KEGG" id="lmoi:VV02_03430"/>
<reference evidence="2 3" key="1">
    <citation type="submission" date="2015-03" db="EMBL/GenBank/DDBJ databases">
        <title>Luteipulveratus halotolerans sp. nov., a novel actinobacterium (Dermacoccaceae) from Sarawak, Malaysia.</title>
        <authorList>
            <person name="Juboi H."/>
            <person name="Basik A."/>
            <person name="Shamsul S.S."/>
            <person name="Arnold P."/>
            <person name="Schmitt E.K."/>
            <person name="Sanglier J.-J."/>
            <person name="Yeo T."/>
        </authorList>
    </citation>
    <scope>NUCLEOTIDE SEQUENCE [LARGE SCALE GENOMIC DNA]</scope>
    <source>
        <strain evidence="2 3">MN07-A0370</strain>
    </source>
</reference>
<protein>
    <submittedName>
        <fullName evidence="2">Uncharacterized protein</fullName>
    </submittedName>
</protein>